<keyword evidence="2" id="KW-0732">Signal</keyword>
<evidence type="ECO:0000313" key="4">
    <source>
        <dbReference type="Proteomes" id="UP000198749"/>
    </source>
</evidence>
<feature type="transmembrane region" description="Helical" evidence="1">
    <location>
        <begin position="39"/>
        <end position="59"/>
    </location>
</feature>
<feature type="transmembrane region" description="Helical" evidence="1">
    <location>
        <begin position="71"/>
        <end position="93"/>
    </location>
</feature>
<protein>
    <submittedName>
        <fullName evidence="3">Urease accessory protein</fullName>
    </submittedName>
</protein>
<dbReference type="EMBL" id="FOGB01000003">
    <property type="protein sequence ID" value="SEQ39101.1"/>
    <property type="molecule type" value="Genomic_DNA"/>
</dbReference>
<name>A0A1H9FMD3_9GAMM</name>
<feature type="chain" id="PRO_5011732306" evidence="2">
    <location>
        <begin position="25"/>
        <end position="194"/>
    </location>
</feature>
<feature type="transmembrane region" description="Helical" evidence="1">
    <location>
        <begin position="141"/>
        <end position="165"/>
    </location>
</feature>
<sequence length="194" mass="19918">MKLRPMIMSSAAFITLITSVPAMAHTGHSAGSGLQSGLIHPFSGLDHLLAMLAIGFWAAMQNRAQRISIPVTFILFLAVGFFMATGGVVLPLVEHTIAASVLVCGLIIATAVRLPAIATLTLTALFACAHGQAHGAEVSGASVLLFAAGFMSSSAILHLTGMGIFKASRTLTPRLAHIAGAAIASVGSYLLLTI</sequence>
<gene>
    <name evidence="3" type="ORF">SAMN03080615_01339</name>
</gene>
<dbReference type="Proteomes" id="UP000198749">
    <property type="component" value="Unassembled WGS sequence"/>
</dbReference>
<accession>A0A1H9FMD3</accession>
<proteinExistence type="predicted"/>
<keyword evidence="4" id="KW-1185">Reference proteome</keyword>
<dbReference type="OrthoDB" id="9808192at2"/>
<dbReference type="PIRSF" id="PIRSF016919">
    <property type="entry name" value="HupE_UreJ"/>
    <property type="match status" value="1"/>
</dbReference>
<dbReference type="AlphaFoldDB" id="A0A1H9FMD3"/>
<dbReference type="RefSeq" id="WP_091355682.1">
    <property type="nucleotide sequence ID" value="NZ_AP025284.1"/>
</dbReference>
<keyword evidence="1" id="KW-0472">Membrane</keyword>
<evidence type="ECO:0000313" key="3">
    <source>
        <dbReference type="EMBL" id="SEQ39101.1"/>
    </source>
</evidence>
<feature type="transmembrane region" description="Helical" evidence="1">
    <location>
        <begin position="171"/>
        <end position="192"/>
    </location>
</feature>
<keyword evidence="1" id="KW-0812">Transmembrane</keyword>
<organism evidence="3 4">
    <name type="scientific">Amphritea atlantica</name>
    <dbReference type="NCBI Taxonomy" id="355243"/>
    <lineage>
        <taxon>Bacteria</taxon>
        <taxon>Pseudomonadati</taxon>
        <taxon>Pseudomonadota</taxon>
        <taxon>Gammaproteobacteria</taxon>
        <taxon>Oceanospirillales</taxon>
        <taxon>Oceanospirillaceae</taxon>
        <taxon>Amphritea</taxon>
    </lineage>
</organism>
<dbReference type="Pfam" id="PF04955">
    <property type="entry name" value="HupE_UreJ"/>
    <property type="match status" value="1"/>
</dbReference>
<dbReference type="InterPro" id="IPR007038">
    <property type="entry name" value="HupE_UreJ"/>
</dbReference>
<evidence type="ECO:0000256" key="2">
    <source>
        <dbReference type="SAM" id="SignalP"/>
    </source>
</evidence>
<feature type="signal peptide" evidence="2">
    <location>
        <begin position="1"/>
        <end position="24"/>
    </location>
</feature>
<evidence type="ECO:0000256" key="1">
    <source>
        <dbReference type="SAM" id="Phobius"/>
    </source>
</evidence>
<dbReference type="STRING" id="355243.SAMN03080615_01339"/>
<keyword evidence="1" id="KW-1133">Transmembrane helix</keyword>
<feature type="transmembrane region" description="Helical" evidence="1">
    <location>
        <begin position="99"/>
        <end position="129"/>
    </location>
</feature>
<reference evidence="4" key="1">
    <citation type="submission" date="2016-10" db="EMBL/GenBank/DDBJ databases">
        <authorList>
            <person name="Varghese N."/>
            <person name="Submissions S."/>
        </authorList>
    </citation>
    <scope>NUCLEOTIDE SEQUENCE [LARGE SCALE GENOMIC DNA]</scope>
    <source>
        <strain evidence="4">DSM 18887</strain>
    </source>
</reference>